<protein>
    <submittedName>
        <fullName evidence="1">Uncharacterized protein</fullName>
    </submittedName>
</protein>
<gene>
    <name evidence="1" type="ORF">SAMN05444580_101223</name>
</gene>
<sequence>MGSIGYARPANTTPQQEALNYLQRNLHPDHTVVAHSVQPIPYGEWSHALYAAVDVDAGAGSVTAHLLLFATSGGNIYIKWLHEDSGPSHWRAVPKKLLAALTPTANQYALTWRANAARWTERRAAARRAVGSQVQLAEPIKYGPPVGEISAVHLESLTVFRPSGGTGPRLTAPSDWFDSEFTVGA</sequence>
<dbReference type="Proteomes" id="UP000199417">
    <property type="component" value="Unassembled WGS sequence"/>
</dbReference>
<dbReference type="STRING" id="168276.SAMN05444580_101223"/>
<organism evidence="1 2">
    <name type="scientific">Rhodococcus tukisamuensis</name>
    <dbReference type="NCBI Taxonomy" id="168276"/>
    <lineage>
        <taxon>Bacteria</taxon>
        <taxon>Bacillati</taxon>
        <taxon>Actinomycetota</taxon>
        <taxon>Actinomycetes</taxon>
        <taxon>Mycobacteriales</taxon>
        <taxon>Nocardiaceae</taxon>
        <taxon>Rhodococcus</taxon>
    </lineage>
</organism>
<evidence type="ECO:0000313" key="1">
    <source>
        <dbReference type="EMBL" id="SDC56264.1"/>
    </source>
</evidence>
<reference evidence="1 2" key="1">
    <citation type="submission" date="2016-10" db="EMBL/GenBank/DDBJ databases">
        <authorList>
            <person name="de Groot N.N."/>
        </authorList>
    </citation>
    <scope>NUCLEOTIDE SEQUENCE [LARGE SCALE GENOMIC DNA]</scope>
    <source>
        <strain evidence="1 2">JCM 11308</strain>
    </source>
</reference>
<dbReference type="RefSeq" id="WP_072844534.1">
    <property type="nucleotide sequence ID" value="NZ_FNAB01000001.1"/>
</dbReference>
<dbReference type="AlphaFoldDB" id="A0A1G6MLV5"/>
<proteinExistence type="predicted"/>
<accession>A0A1G6MLV5</accession>
<name>A0A1G6MLV5_9NOCA</name>
<keyword evidence="2" id="KW-1185">Reference proteome</keyword>
<evidence type="ECO:0000313" key="2">
    <source>
        <dbReference type="Proteomes" id="UP000199417"/>
    </source>
</evidence>
<dbReference type="EMBL" id="FNAB01000001">
    <property type="protein sequence ID" value="SDC56264.1"/>
    <property type="molecule type" value="Genomic_DNA"/>
</dbReference>